<dbReference type="PROSITE" id="PS51206">
    <property type="entry name" value="SF3_HELICASE_1"/>
    <property type="match status" value="1"/>
</dbReference>
<gene>
    <name evidence="5" type="ordered locus">PECL_590</name>
</gene>
<keyword evidence="3" id="KW-0067">ATP-binding</keyword>
<dbReference type="InterPro" id="IPR051620">
    <property type="entry name" value="ORF904-like_C"/>
</dbReference>
<dbReference type="STRING" id="701521.PECL_590"/>
<dbReference type="eggNOG" id="COG3378">
    <property type="taxonomic scope" value="Bacteria"/>
</dbReference>
<dbReference type="GO" id="GO:0016787">
    <property type="term" value="F:hydrolase activity"/>
    <property type="evidence" value="ECO:0007669"/>
    <property type="project" value="UniProtKB-KW"/>
</dbReference>
<dbReference type="InterPro" id="IPR014015">
    <property type="entry name" value="Helicase_SF3_DNA-vir"/>
</dbReference>
<reference evidence="5 6" key="1">
    <citation type="journal article" date="2012" name="J. Bacteriol.">
        <title>Complete Genome Sequence of the Beer Spoilage Organism Pediococcus claussenii ATCC BAA-344T.</title>
        <authorList>
            <person name="Pittet V."/>
            <person name="Abegunde T."/>
            <person name="Marfleet T."/>
            <person name="Haakensen M."/>
            <person name="Morrow K."/>
            <person name="Jayaprakash T."/>
            <person name="Schroeder K."/>
            <person name="Trost B."/>
            <person name="Byrns S."/>
            <person name="Bergsveinson J."/>
            <person name="Kusalik A."/>
            <person name="Ziola B."/>
        </authorList>
    </citation>
    <scope>NUCLEOTIDE SEQUENCE [LARGE SCALE GENOMIC DNA]</scope>
    <source>
        <strain evidence="5 6">ATCC BAA-344</strain>
    </source>
</reference>
<dbReference type="PANTHER" id="PTHR35372:SF2">
    <property type="entry name" value="SF3 HELICASE DOMAIN-CONTAINING PROTEIN"/>
    <property type="match status" value="1"/>
</dbReference>
<keyword evidence="1" id="KW-0547">Nucleotide-binding</keyword>
<evidence type="ECO:0000256" key="2">
    <source>
        <dbReference type="ARBA" id="ARBA00022801"/>
    </source>
</evidence>
<dbReference type="InterPro" id="IPR027417">
    <property type="entry name" value="P-loop_NTPase"/>
</dbReference>
<dbReference type="Pfam" id="PF08706">
    <property type="entry name" value="D5_N"/>
    <property type="match status" value="1"/>
</dbReference>
<organism evidence="5 6">
    <name type="scientific">Pediococcus claussenii (strain ATCC BAA-344 / DSM 14800 / JCM 18046 / KCTC 3811 / LMG 21948 / P06)</name>
    <dbReference type="NCBI Taxonomy" id="701521"/>
    <lineage>
        <taxon>Bacteria</taxon>
        <taxon>Bacillati</taxon>
        <taxon>Bacillota</taxon>
        <taxon>Bacilli</taxon>
        <taxon>Lactobacillales</taxon>
        <taxon>Lactobacillaceae</taxon>
        <taxon>Pediococcus</taxon>
    </lineage>
</organism>
<dbReference type="InterPro" id="IPR006500">
    <property type="entry name" value="Helicase_put_C_phage/plasmid"/>
</dbReference>
<dbReference type="PANTHER" id="PTHR35372">
    <property type="entry name" value="ATP BINDING PROTEIN-RELATED"/>
    <property type="match status" value="1"/>
</dbReference>
<feature type="domain" description="SF3 helicase" evidence="4">
    <location>
        <begin position="218"/>
        <end position="373"/>
    </location>
</feature>
<name>G8PCA3_PEDCP</name>
<proteinExistence type="predicted"/>
<dbReference type="EMBL" id="CP003137">
    <property type="protein sequence ID" value="AEV94888.1"/>
    <property type="molecule type" value="Genomic_DNA"/>
</dbReference>
<keyword evidence="6" id="KW-1185">Reference proteome</keyword>
<dbReference type="SUPFAM" id="SSF52540">
    <property type="entry name" value="P-loop containing nucleoside triphosphate hydrolases"/>
    <property type="match status" value="1"/>
</dbReference>
<dbReference type="Gene3D" id="3.40.50.300">
    <property type="entry name" value="P-loop containing nucleotide triphosphate hydrolases"/>
    <property type="match status" value="1"/>
</dbReference>
<dbReference type="KEGG" id="pce:PECL_590"/>
<evidence type="ECO:0000259" key="4">
    <source>
        <dbReference type="PROSITE" id="PS51206"/>
    </source>
</evidence>
<evidence type="ECO:0000256" key="1">
    <source>
        <dbReference type="ARBA" id="ARBA00022741"/>
    </source>
</evidence>
<dbReference type="InterPro" id="IPR014818">
    <property type="entry name" value="Phage/plasmid_primase_P4_C"/>
</dbReference>
<evidence type="ECO:0000256" key="3">
    <source>
        <dbReference type="ARBA" id="ARBA00022840"/>
    </source>
</evidence>
<accession>G8PCA3</accession>
<dbReference type="GO" id="GO:0005524">
    <property type="term" value="F:ATP binding"/>
    <property type="evidence" value="ECO:0007669"/>
    <property type="project" value="UniProtKB-KW"/>
</dbReference>
<dbReference type="HOGENOM" id="CLU_018483_4_0_9"/>
<dbReference type="PATRIC" id="fig|701521.8.peg.566"/>
<dbReference type="Pfam" id="PF19263">
    <property type="entry name" value="DUF5906"/>
    <property type="match status" value="1"/>
</dbReference>
<evidence type="ECO:0000313" key="6">
    <source>
        <dbReference type="Proteomes" id="UP000005444"/>
    </source>
</evidence>
<dbReference type="NCBIfam" id="TIGR01613">
    <property type="entry name" value="primase_Cterm"/>
    <property type="match status" value="1"/>
</dbReference>
<sequence length="512" mass="58329">MKDLTNSLTVAPDDFRQLSFDEHAEKGANTSAEWEAIGRSYVEYLNNSSPEWLIFKLSSPSKRSQDIKHIILYDKLGDEIIQENMIQRYSALPEGAYYQKEYGTWKTFHRNELQALVKNEVIKKLKEVGVSWSYNDSRSTTEYVIGATYQPNIRGNPFESANPELVAFKNGTYNINSGKLQDNSPDNMLVNAHDYELNISGKPTPATNKLLEGMITEPAVNLFKQFVGYMFYHSHAPMQDAIFLHGNGGEGKSTLLNYISKEVLGIDNVSAVKPQDLTGENRFKLIQLYLKEANIVPDIKKGYLQNTDVLKTLTGGDTMDAEEKGVQGINFTSYAKLLFSANDLPTFSDNSTGFKDRLMVIDLVNGDTRKPDNHFWDSQDMDKVREERSSFVFDCLTRFKEALDKHRFDKPRSVIEATEAWHKDNDHFGEFLDEWCEIDLTSGKGEKASYVVSAYKEFCQMNNYSDKTTAQTITSNLAKLGVKKDKSTKGWNNSDYQAWRFIGLRLLKENYP</sequence>
<dbReference type="InterPro" id="IPR045455">
    <property type="entry name" value="NrS-1_pol-like_helicase"/>
</dbReference>
<keyword evidence="2" id="KW-0378">Hydrolase</keyword>
<protein>
    <submittedName>
        <fullName evidence="5">Phage/plasmid primase, P4 family, C-terminal domain protein</fullName>
    </submittedName>
</protein>
<dbReference type="Proteomes" id="UP000005444">
    <property type="component" value="Chromosome"/>
</dbReference>
<evidence type="ECO:0000313" key="5">
    <source>
        <dbReference type="EMBL" id="AEV94888.1"/>
    </source>
</evidence>
<dbReference type="AlphaFoldDB" id="G8PCA3"/>